<gene>
    <name evidence="3" type="ORF">Tco_0937645</name>
</gene>
<feature type="region of interest" description="Disordered" evidence="2">
    <location>
        <begin position="1"/>
        <end position="45"/>
    </location>
</feature>
<protein>
    <submittedName>
        <fullName evidence="3">Uncharacterized protein</fullName>
    </submittedName>
</protein>
<dbReference type="Proteomes" id="UP001151760">
    <property type="component" value="Unassembled WGS sequence"/>
</dbReference>
<evidence type="ECO:0000313" key="3">
    <source>
        <dbReference type="EMBL" id="GJT37780.1"/>
    </source>
</evidence>
<evidence type="ECO:0000256" key="1">
    <source>
        <dbReference type="SAM" id="Coils"/>
    </source>
</evidence>
<reference evidence="3" key="1">
    <citation type="journal article" date="2022" name="Int. J. Mol. Sci.">
        <title>Draft Genome of Tanacetum Coccineum: Genomic Comparison of Closely Related Tanacetum-Family Plants.</title>
        <authorList>
            <person name="Yamashiro T."/>
            <person name="Shiraishi A."/>
            <person name="Nakayama K."/>
            <person name="Satake H."/>
        </authorList>
    </citation>
    <scope>NUCLEOTIDE SEQUENCE</scope>
</reference>
<accession>A0ABQ5DFJ5</accession>
<evidence type="ECO:0000256" key="2">
    <source>
        <dbReference type="SAM" id="MobiDB-lite"/>
    </source>
</evidence>
<organism evidence="3 4">
    <name type="scientific">Tanacetum coccineum</name>
    <dbReference type="NCBI Taxonomy" id="301880"/>
    <lineage>
        <taxon>Eukaryota</taxon>
        <taxon>Viridiplantae</taxon>
        <taxon>Streptophyta</taxon>
        <taxon>Embryophyta</taxon>
        <taxon>Tracheophyta</taxon>
        <taxon>Spermatophyta</taxon>
        <taxon>Magnoliopsida</taxon>
        <taxon>eudicotyledons</taxon>
        <taxon>Gunneridae</taxon>
        <taxon>Pentapetalae</taxon>
        <taxon>asterids</taxon>
        <taxon>campanulids</taxon>
        <taxon>Asterales</taxon>
        <taxon>Asteraceae</taxon>
        <taxon>Asteroideae</taxon>
        <taxon>Anthemideae</taxon>
        <taxon>Anthemidinae</taxon>
        <taxon>Tanacetum</taxon>
    </lineage>
</organism>
<feature type="coiled-coil region" evidence="1">
    <location>
        <begin position="242"/>
        <end position="310"/>
    </location>
</feature>
<sequence>MMVQDQEEMGKGSKMPTDPHHTPTIIQPSTLPPQRNKRSRRSKRTEIAVPLLVVPTTNVADDGLADKGHIDNDPIQGTHNASVHQELVHVVVPGNTLQSGKDRLKLEELMALCTTLQSRVLALETTKTTQATKIAKGWNLEVKTDEDMFGVNDLDSDEVIVESVDVINTAEEIRSVVEEVTTITIPSVKPKATTITTTLTITTTAATTITAVSTRPRAKGLVIHEQEKAPTPRFFTKHPHRVKVKDKAEEEEEERLARAKAQQMEEANIAWDDVQAKINANYQLAQRLQAQEEDELTDEEKARLTELLEESSKKAETEQGKENNVYGRINKDYLNAELELYGFFVAFIVVHAADAILSIGLRRYPLTSQTTSNVHDVTASSLIYECDLAFELLDLVTNSLRKDRDDDNKDEDPFAGPNQGKKTKRSRTKESEPSKKSSTTKELSKGKSPAKTSKSGKSVTTKEPLEEPAFEMPHYKILKQTIMMWSKMPPTPDLEWNTVQAVDDAQEKTWFNDMSSAVKDPLTFSGTHSHSY</sequence>
<proteinExistence type="predicted"/>
<feature type="region of interest" description="Disordered" evidence="2">
    <location>
        <begin position="402"/>
        <end position="465"/>
    </location>
</feature>
<dbReference type="EMBL" id="BQNB010015252">
    <property type="protein sequence ID" value="GJT37780.1"/>
    <property type="molecule type" value="Genomic_DNA"/>
</dbReference>
<feature type="compositionally biased region" description="Polar residues" evidence="2">
    <location>
        <begin position="24"/>
        <end position="33"/>
    </location>
</feature>
<keyword evidence="1" id="KW-0175">Coiled coil</keyword>
<comment type="caution">
    <text evidence="3">The sequence shown here is derived from an EMBL/GenBank/DDBJ whole genome shotgun (WGS) entry which is preliminary data.</text>
</comment>
<reference evidence="3" key="2">
    <citation type="submission" date="2022-01" db="EMBL/GenBank/DDBJ databases">
        <authorList>
            <person name="Yamashiro T."/>
            <person name="Shiraishi A."/>
            <person name="Satake H."/>
            <person name="Nakayama K."/>
        </authorList>
    </citation>
    <scope>NUCLEOTIDE SEQUENCE</scope>
</reference>
<keyword evidence="4" id="KW-1185">Reference proteome</keyword>
<feature type="compositionally biased region" description="Low complexity" evidence="2">
    <location>
        <begin position="451"/>
        <end position="462"/>
    </location>
</feature>
<name>A0ABQ5DFJ5_9ASTR</name>
<evidence type="ECO:0000313" key="4">
    <source>
        <dbReference type="Proteomes" id="UP001151760"/>
    </source>
</evidence>